<proteinExistence type="inferred from homology"/>
<dbReference type="PIRSF" id="PIRSF000538">
    <property type="entry name" value="GlpK"/>
    <property type="match status" value="1"/>
</dbReference>
<dbReference type="Pfam" id="PF02782">
    <property type="entry name" value="FGGY_C"/>
    <property type="match status" value="1"/>
</dbReference>
<dbReference type="GO" id="GO:0016301">
    <property type="term" value="F:kinase activity"/>
    <property type="evidence" value="ECO:0007669"/>
    <property type="project" value="UniProtKB-KW"/>
</dbReference>
<evidence type="ECO:0000259" key="4">
    <source>
        <dbReference type="Pfam" id="PF00370"/>
    </source>
</evidence>
<keyword evidence="2" id="KW-0808">Transferase</keyword>
<dbReference type="InterPro" id="IPR050406">
    <property type="entry name" value="FGGY_Carb_Kinase"/>
</dbReference>
<dbReference type="InterPro" id="IPR018485">
    <property type="entry name" value="FGGY_C"/>
</dbReference>
<dbReference type="STRING" id="1477437.SAMN05444682_10610"/>
<dbReference type="GO" id="GO:0005975">
    <property type="term" value="P:carbohydrate metabolic process"/>
    <property type="evidence" value="ECO:0007669"/>
    <property type="project" value="InterPro"/>
</dbReference>
<evidence type="ECO:0000256" key="3">
    <source>
        <dbReference type="ARBA" id="ARBA00022777"/>
    </source>
</evidence>
<name>A0A1I3LGD8_9SPHI</name>
<dbReference type="EMBL" id="FOQO01000006">
    <property type="protein sequence ID" value="SFI83590.1"/>
    <property type="molecule type" value="Genomic_DNA"/>
</dbReference>
<dbReference type="PANTHER" id="PTHR43095:SF5">
    <property type="entry name" value="XYLULOSE KINASE"/>
    <property type="match status" value="1"/>
</dbReference>
<dbReference type="Proteomes" id="UP000198670">
    <property type="component" value="Unassembled WGS sequence"/>
</dbReference>
<dbReference type="Pfam" id="PF00370">
    <property type="entry name" value="FGGY_N"/>
    <property type="match status" value="1"/>
</dbReference>
<keyword evidence="3 6" id="KW-0418">Kinase</keyword>
<evidence type="ECO:0000259" key="5">
    <source>
        <dbReference type="Pfam" id="PF02782"/>
    </source>
</evidence>
<dbReference type="SUPFAM" id="SSF53067">
    <property type="entry name" value="Actin-like ATPase domain"/>
    <property type="match status" value="2"/>
</dbReference>
<dbReference type="PANTHER" id="PTHR43095">
    <property type="entry name" value="SUGAR KINASE"/>
    <property type="match status" value="1"/>
</dbReference>
<dbReference type="InterPro" id="IPR018484">
    <property type="entry name" value="FGGY_N"/>
</dbReference>
<evidence type="ECO:0000313" key="7">
    <source>
        <dbReference type="Proteomes" id="UP000198670"/>
    </source>
</evidence>
<dbReference type="CDD" id="cd07783">
    <property type="entry name" value="ASKHA_NBD_FGGY_SePSK_AtXK1-like"/>
    <property type="match status" value="1"/>
</dbReference>
<feature type="domain" description="Carbohydrate kinase FGGY C-terminal" evidence="5">
    <location>
        <begin position="270"/>
        <end position="442"/>
    </location>
</feature>
<organism evidence="6 7">
    <name type="scientific">Parapedobacter indicus</name>
    <dbReference type="NCBI Taxonomy" id="1477437"/>
    <lineage>
        <taxon>Bacteria</taxon>
        <taxon>Pseudomonadati</taxon>
        <taxon>Bacteroidota</taxon>
        <taxon>Sphingobacteriia</taxon>
        <taxon>Sphingobacteriales</taxon>
        <taxon>Sphingobacteriaceae</taxon>
        <taxon>Parapedobacter</taxon>
    </lineage>
</organism>
<dbReference type="AlphaFoldDB" id="A0A1I3LGD8"/>
<reference evidence="6 7" key="1">
    <citation type="submission" date="2016-10" db="EMBL/GenBank/DDBJ databases">
        <authorList>
            <person name="de Groot N.N."/>
        </authorList>
    </citation>
    <scope>NUCLEOTIDE SEQUENCE [LARGE SCALE GENOMIC DNA]</scope>
    <source>
        <strain evidence="6 7">RK1</strain>
    </source>
</reference>
<dbReference type="Gene3D" id="3.30.420.40">
    <property type="match status" value="2"/>
</dbReference>
<dbReference type="InterPro" id="IPR000577">
    <property type="entry name" value="Carb_kinase_FGGY"/>
</dbReference>
<evidence type="ECO:0000256" key="2">
    <source>
        <dbReference type="ARBA" id="ARBA00022679"/>
    </source>
</evidence>
<sequence length="491" mass="53303">METRTKYVQGDQVGMENSFIGIDVGTQGVRAALVSESGMVLAEAARALVLTAESRQEQSPEEWRLKTFEVLDELMQSLTPDIDRNHILAIGVDSTSGTVIPLDKRNKPLHAALMYSDPRSAAISRECVAVAERFVSDGYTGFGASSGLAKMVWFVRTYPDKAAAIRKWVHAADYLVGQLSGVYDVTDYTNALKSGYNVSDYRWPAYLTTHLPLQRDWLQQVVPSGTPIGYLTDELAARWGLHRAQVIVGMTDGCASQVASGAVKPGDWNTTIGTTLVIKGVTTTAINDPAGRLYSHRHPNGYWMPGGASNTGADWVSTDFGVDLRGLDEEAASLIPTGQLAWPLKQMGERFPFIAADAKGFVPEGLAPAERFAASMEGVAYIERLAYELIAQLSGERPAAVYTAGGGSNSDVWLTIRSNVLNLPIYKCKEASGAVGAAIAAASKTYYASLAEAAARMTAVERKIEPQPALVTAYELNYRRFIDELKKRKYI</sequence>
<dbReference type="InterPro" id="IPR043129">
    <property type="entry name" value="ATPase_NBD"/>
</dbReference>
<dbReference type="RefSeq" id="WP_245893232.1">
    <property type="nucleotide sequence ID" value="NZ_FOQO01000006.1"/>
</dbReference>
<evidence type="ECO:0000256" key="1">
    <source>
        <dbReference type="ARBA" id="ARBA00009156"/>
    </source>
</evidence>
<protein>
    <submittedName>
        <fullName evidence="6">Sugar (Pentulose or hexulose) kinase</fullName>
    </submittedName>
</protein>
<feature type="domain" description="Carbohydrate kinase FGGY N-terminal" evidence="4">
    <location>
        <begin position="20"/>
        <end position="256"/>
    </location>
</feature>
<comment type="similarity">
    <text evidence="1">Belongs to the FGGY kinase family.</text>
</comment>
<accession>A0A1I3LGD8</accession>
<keyword evidence="7" id="KW-1185">Reference proteome</keyword>
<evidence type="ECO:0000313" key="6">
    <source>
        <dbReference type="EMBL" id="SFI83590.1"/>
    </source>
</evidence>
<gene>
    <name evidence="6" type="ORF">SAMN05444682_10610</name>
</gene>